<organism evidence="12 13">
    <name type="scientific">Zophobas morio</name>
    <dbReference type="NCBI Taxonomy" id="2755281"/>
    <lineage>
        <taxon>Eukaryota</taxon>
        <taxon>Metazoa</taxon>
        <taxon>Ecdysozoa</taxon>
        <taxon>Arthropoda</taxon>
        <taxon>Hexapoda</taxon>
        <taxon>Insecta</taxon>
        <taxon>Pterygota</taxon>
        <taxon>Neoptera</taxon>
        <taxon>Endopterygota</taxon>
        <taxon>Coleoptera</taxon>
        <taxon>Polyphaga</taxon>
        <taxon>Cucujiformia</taxon>
        <taxon>Tenebrionidae</taxon>
        <taxon>Zophobas</taxon>
    </lineage>
</organism>
<dbReference type="NCBIfam" id="TIGR00879">
    <property type="entry name" value="SP"/>
    <property type="match status" value="1"/>
</dbReference>
<dbReference type="Proteomes" id="UP001168821">
    <property type="component" value="Unassembled WGS sequence"/>
</dbReference>
<dbReference type="InterPro" id="IPR050549">
    <property type="entry name" value="MFS_Trehalose_Transporter"/>
</dbReference>
<dbReference type="PROSITE" id="PS00216">
    <property type="entry name" value="SUGAR_TRANSPORT_1"/>
    <property type="match status" value="1"/>
</dbReference>
<feature type="transmembrane region" description="Helical" evidence="10">
    <location>
        <begin position="420"/>
        <end position="447"/>
    </location>
</feature>
<dbReference type="FunFam" id="1.20.1250.20:FF:000218">
    <property type="entry name" value="facilitated trehalose transporter Tret1"/>
    <property type="match status" value="1"/>
</dbReference>
<proteinExistence type="inferred from homology"/>
<dbReference type="PROSITE" id="PS50850">
    <property type="entry name" value="MFS"/>
    <property type="match status" value="1"/>
</dbReference>
<feature type="domain" description="Major facilitator superfamily (MFS) profile" evidence="11">
    <location>
        <begin position="38"/>
        <end position="475"/>
    </location>
</feature>
<gene>
    <name evidence="12" type="ORF">Zmor_023331</name>
</gene>
<feature type="transmembrane region" description="Helical" evidence="10">
    <location>
        <begin position="175"/>
        <end position="193"/>
    </location>
</feature>
<dbReference type="PANTHER" id="PTHR48021:SF47">
    <property type="entry name" value="GH17672P"/>
    <property type="match status" value="1"/>
</dbReference>
<dbReference type="InterPro" id="IPR036259">
    <property type="entry name" value="MFS_trans_sf"/>
</dbReference>
<dbReference type="InterPro" id="IPR003663">
    <property type="entry name" value="Sugar/inositol_transpt"/>
</dbReference>
<dbReference type="EMBL" id="JALNTZ010000007">
    <property type="protein sequence ID" value="KAJ3645690.1"/>
    <property type="molecule type" value="Genomic_DNA"/>
</dbReference>
<feature type="transmembrane region" description="Helical" evidence="10">
    <location>
        <begin position="37"/>
        <end position="59"/>
    </location>
</feature>
<feature type="transmembrane region" description="Helical" evidence="10">
    <location>
        <begin position="199"/>
        <end position="221"/>
    </location>
</feature>
<dbReference type="PROSITE" id="PS00217">
    <property type="entry name" value="SUGAR_TRANSPORT_2"/>
    <property type="match status" value="1"/>
</dbReference>
<evidence type="ECO:0000256" key="10">
    <source>
        <dbReference type="SAM" id="Phobius"/>
    </source>
</evidence>
<dbReference type="InterPro" id="IPR005829">
    <property type="entry name" value="Sugar_transporter_CS"/>
</dbReference>
<keyword evidence="4" id="KW-0762">Sugar transport</keyword>
<dbReference type="InterPro" id="IPR044775">
    <property type="entry name" value="MFS_ERD6/Tret1-like"/>
</dbReference>
<protein>
    <recommendedName>
        <fullName evidence="11">Major facilitator superfamily (MFS) profile domain-containing protein</fullName>
    </recommendedName>
</protein>
<evidence type="ECO:0000259" key="11">
    <source>
        <dbReference type="PROSITE" id="PS50850"/>
    </source>
</evidence>
<dbReference type="GO" id="GO:0051119">
    <property type="term" value="F:sugar transmembrane transporter activity"/>
    <property type="evidence" value="ECO:0007669"/>
    <property type="project" value="InterPro"/>
</dbReference>
<dbReference type="GO" id="GO:0005886">
    <property type="term" value="C:plasma membrane"/>
    <property type="evidence" value="ECO:0007669"/>
    <property type="project" value="UniProtKB-SubCell"/>
</dbReference>
<comment type="similarity">
    <text evidence="9">Belongs to the major facilitator superfamily. Sugar transporter (TC 2.A.1.1) family.</text>
</comment>
<feature type="transmembrane region" description="Helical" evidence="10">
    <location>
        <begin position="350"/>
        <end position="372"/>
    </location>
</feature>
<reference evidence="12" key="1">
    <citation type="journal article" date="2023" name="G3 (Bethesda)">
        <title>Whole genome assemblies of Zophobas morio and Tenebrio molitor.</title>
        <authorList>
            <person name="Kaur S."/>
            <person name="Stinson S.A."/>
            <person name="diCenzo G.C."/>
        </authorList>
    </citation>
    <scope>NUCLEOTIDE SEQUENCE</scope>
    <source>
        <strain evidence="12">QUZm001</strain>
    </source>
</reference>
<keyword evidence="3" id="KW-1003">Cell membrane</keyword>
<evidence type="ECO:0000256" key="5">
    <source>
        <dbReference type="ARBA" id="ARBA00022692"/>
    </source>
</evidence>
<feature type="transmembrane region" description="Helical" evidence="10">
    <location>
        <begin position="384"/>
        <end position="408"/>
    </location>
</feature>
<accession>A0AA38HXJ6</accession>
<feature type="transmembrane region" description="Helical" evidence="10">
    <location>
        <begin position="89"/>
        <end position="109"/>
    </location>
</feature>
<keyword evidence="6 10" id="KW-1133">Transmembrane helix</keyword>
<keyword evidence="13" id="KW-1185">Reference proteome</keyword>
<evidence type="ECO:0000256" key="4">
    <source>
        <dbReference type="ARBA" id="ARBA00022597"/>
    </source>
</evidence>
<feature type="transmembrane region" description="Helical" evidence="10">
    <location>
        <begin position="453"/>
        <end position="471"/>
    </location>
</feature>
<evidence type="ECO:0000256" key="2">
    <source>
        <dbReference type="ARBA" id="ARBA00022448"/>
    </source>
</evidence>
<feature type="transmembrane region" description="Helical" evidence="10">
    <location>
        <begin position="141"/>
        <end position="163"/>
    </location>
</feature>
<feature type="transmembrane region" description="Helical" evidence="10">
    <location>
        <begin position="118"/>
        <end position="135"/>
    </location>
</feature>
<dbReference type="AlphaFoldDB" id="A0AA38HXJ6"/>
<dbReference type="PRINTS" id="PR00171">
    <property type="entry name" value="SUGRTRNSPORT"/>
</dbReference>
<feature type="transmembrane region" description="Helical" evidence="10">
    <location>
        <begin position="323"/>
        <end position="343"/>
    </location>
</feature>
<keyword evidence="7 10" id="KW-0472">Membrane</keyword>
<dbReference type="Gene3D" id="1.20.1250.20">
    <property type="entry name" value="MFS general substrate transporter like domains"/>
    <property type="match status" value="1"/>
</dbReference>
<dbReference type="PANTHER" id="PTHR48021">
    <property type="match status" value="1"/>
</dbReference>
<evidence type="ECO:0000256" key="1">
    <source>
        <dbReference type="ARBA" id="ARBA00004651"/>
    </source>
</evidence>
<feature type="transmembrane region" description="Helical" evidence="10">
    <location>
        <begin position="286"/>
        <end position="308"/>
    </location>
</feature>
<evidence type="ECO:0000256" key="9">
    <source>
        <dbReference type="RuleBase" id="RU003346"/>
    </source>
</evidence>
<evidence type="ECO:0000256" key="3">
    <source>
        <dbReference type="ARBA" id="ARBA00022475"/>
    </source>
</evidence>
<evidence type="ECO:0000256" key="7">
    <source>
        <dbReference type="ARBA" id="ARBA00023136"/>
    </source>
</evidence>
<evidence type="ECO:0000313" key="12">
    <source>
        <dbReference type="EMBL" id="KAJ3645690.1"/>
    </source>
</evidence>
<evidence type="ECO:0000256" key="6">
    <source>
        <dbReference type="ARBA" id="ARBA00022989"/>
    </source>
</evidence>
<evidence type="ECO:0000256" key="8">
    <source>
        <dbReference type="ARBA" id="ARBA00023180"/>
    </source>
</evidence>
<keyword evidence="5 10" id="KW-0812">Transmembrane</keyword>
<keyword evidence="8" id="KW-0325">Glycoprotein</keyword>
<comment type="subcellular location">
    <subcellularLocation>
        <location evidence="1">Cell membrane</location>
        <topology evidence="1">Multi-pass membrane protein</topology>
    </subcellularLocation>
</comment>
<name>A0AA38HXJ6_9CUCU</name>
<comment type="caution">
    <text evidence="12">The sequence shown here is derived from an EMBL/GenBank/DDBJ whole genome shotgun (WGS) entry which is preliminary data.</text>
</comment>
<dbReference type="InterPro" id="IPR020846">
    <property type="entry name" value="MFS_dom"/>
</dbReference>
<keyword evidence="2 9" id="KW-0813">Transport</keyword>
<dbReference type="SUPFAM" id="SSF103473">
    <property type="entry name" value="MFS general substrate transporter"/>
    <property type="match status" value="1"/>
</dbReference>
<dbReference type="InterPro" id="IPR005828">
    <property type="entry name" value="MFS_sugar_transport-like"/>
</dbReference>
<dbReference type="CDD" id="cd17358">
    <property type="entry name" value="MFS_GLUT6_8_Class3_like"/>
    <property type="match status" value="1"/>
</dbReference>
<sequence length="491" mass="53192">MESKEDQVPLQETIYKPISQDTTPTTLKPETSESTSWFVYFAASVANLVAFAIGIAFGWPSPVLPKLSGKVDPDNNPLGRPATHSEESWIAGLAALGGIFGPLIVGVLVDKIGRKRTLLLLVLPMVTSLLAQAFAKTVLIFYITRFLIGVGAGGSLTVLPIYLAEIAETHNRGTLGCLLGIFISLGLLFTFSVGPFLTIRNFCLLCSVPLIIFMVVFSLWIPETPQFLASTNKNRELEITLTKLRNKTPSEIQKEVVEITNAVLEESRNKGNFTDLFKRKGLRKGIIVILGTIILQQFAGINAVLAYMQTIFDAAGNGLAPEISTIIIGVIQTLATVATGFLVERLGRRLLLLASALGSSVSLIALGLFFHLKTNGFNVETVSWLPVASLIAYIVAFNIGLGPLPWAVMAELFPPNVKSAASTITSVVCFTGAFIITLFFPSIALLLGMAKSFWIFAVVCFGGTIFIYYVLPETKGRSLQEIQRLLEGNKT</sequence>
<evidence type="ECO:0000313" key="13">
    <source>
        <dbReference type="Proteomes" id="UP001168821"/>
    </source>
</evidence>
<dbReference type="Pfam" id="PF00083">
    <property type="entry name" value="Sugar_tr"/>
    <property type="match status" value="1"/>
</dbReference>